<evidence type="ECO:0000313" key="3">
    <source>
        <dbReference type="Proteomes" id="UP000054683"/>
    </source>
</evidence>
<dbReference type="OrthoDB" id="9003991at2"/>
<evidence type="ECO:0000313" key="2">
    <source>
        <dbReference type="EMBL" id="SAL71826.1"/>
    </source>
</evidence>
<sequence length="501" mass="51012">MLPSMKTTFMRMLSRLCADETGAIAVTFAVLLIPMALIVGAAVDYGRMVQFRSTLQSAVDQAAIAGAAVFTDPTRSATATQVATNYFNSTLLPSSLSISPPTVSTNSNGTINPALGNATAYTVTVSATAKVSTTLMSLVIPSVTITATGTAGDPVVTPQLVFTNVNSVACDGNSAYLYEVPLKSGGGGYDYSSVPAWTTTGNLYNNYYMIGSSYQPLPSGQVLPAISANQPLGVALVNLTDGNTGNSGCGVTVTGANSYGAPYMSTQKFYSSLLLNNQSPSENTNTSYTVTVTSSNSFFGGSSITNVTAGSVKVPIASGSYNNLSTYLGINAPGSGYSNCTSTSSTSGSNTTTVYTCSTQYLTTATSATPNCSLYVQTGVTQSYISGLSKSSTAPAAALSSCFSTSGGGAAYAAPTCSQLSALSNQTGSSAIAPAAVFWWDDAGGVGPGEQYYSPSSHCSATSLNGPGYGEDCQYKNNFFAAQCTTTGGSGSGYTEVVLTQ</sequence>
<protein>
    <recommendedName>
        <fullName evidence="1">Putative Flp pilus-assembly TadG-like N-terminal domain-containing protein</fullName>
    </recommendedName>
</protein>
<accession>A0A158JSN0</accession>
<name>A0A158JSN0_9BURK</name>
<dbReference type="EMBL" id="FCOK02000116">
    <property type="protein sequence ID" value="SAL71826.1"/>
    <property type="molecule type" value="Genomic_DNA"/>
</dbReference>
<dbReference type="AlphaFoldDB" id="A0A158JSN0"/>
<dbReference type="RefSeq" id="WP_062092740.1">
    <property type="nucleotide sequence ID" value="NZ_FCOK02000116.1"/>
</dbReference>
<proteinExistence type="predicted"/>
<dbReference type="Proteomes" id="UP000054683">
    <property type="component" value="Unassembled WGS sequence"/>
</dbReference>
<reference evidence="2 3" key="1">
    <citation type="submission" date="2016-01" db="EMBL/GenBank/DDBJ databases">
        <authorList>
            <person name="Oliw E.H."/>
        </authorList>
    </citation>
    <scope>NUCLEOTIDE SEQUENCE [LARGE SCALE GENOMIC DNA]</scope>
    <source>
        <strain evidence="2">LMG 27134</strain>
    </source>
</reference>
<feature type="domain" description="Putative Flp pilus-assembly TadG-like N-terminal" evidence="1">
    <location>
        <begin position="22"/>
        <end position="68"/>
    </location>
</feature>
<organism evidence="2 3">
    <name type="scientific">Caballeronia udeis</name>
    <dbReference type="NCBI Taxonomy" id="1232866"/>
    <lineage>
        <taxon>Bacteria</taxon>
        <taxon>Pseudomonadati</taxon>
        <taxon>Pseudomonadota</taxon>
        <taxon>Betaproteobacteria</taxon>
        <taxon>Burkholderiales</taxon>
        <taxon>Burkholderiaceae</taxon>
        <taxon>Caballeronia</taxon>
    </lineage>
</organism>
<gene>
    <name evidence="2" type="ORF">AWB69_08704</name>
</gene>
<dbReference type="Pfam" id="PF13400">
    <property type="entry name" value="Tad"/>
    <property type="match status" value="1"/>
</dbReference>
<evidence type="ECO:0000259" key="1">
    <source>
        <dbReference type="Pfam" id="PF13400"/>
    </source>
</evidence>
<dbReference type="InterPro" id="IPR028087">
    <property type="entry name" value="Tad_N"/>
</dbReference>